<accession>A0A4S8L2C5</accession>
<evidence type="ECO:0000313" key="2">
    <source>
        <dbReference type="Proteomes" id="UP000297245"/>
    </source>
</evidence>
<gene>
    <name evidence="1" type="ORF">K435DRAFT_872124</name>
</gene>
<reference evidence="1 2" key="1">
    <citation type="journal article" date="2019" name="Nat. Ecol. Evol.">
        <title>Megaphylogeny resolves global patterns of mushroom evolution.</title>
        <authorList>
            <person name="Varga T."/>
            <person name="Krizsan K."/>
            <person name="Foldi C."/>
            <person name="Dima B."/>
            <person name="Sanchez-Garcia M."/>
            <person name="Sanchez-Ramirez S."/>
            <person name="Szollosi G.J."/>
            <person name="Szarkandi J.G."/>
            <person name="Papp V."/>
            <person name="Albert L."/>
            <person name="Andreopoulos W."/>
            <person name="Angelini C."/>
            <person name="Antonin V."/>
            <person name="Barry K.W."/>
            <person name="Bougher N.L."/>
            <person name="Buchanan P."/>
            <person name="Buyck B."/>
            <person name="Bense V."/>
            <person name="Catcheside P."/>
            <person name="Chovatia M."/>
            <person name="Cooper J."/>
            <person name="Damon W."/>
            <person name="Desjardin D."/>
            <person name="Finy P."/>
            <person name="Geml J."/>
            <person name="Haridas S."/>
            <person name="Hughes K."/>
            <person name="Justo A."/>
            <person name="Karasinski D."/>
            <person name="Kautmanova I."/>
            <person name="Kiss B."/>
            <person name="Kocsube S."/>
            <person name="Kotiranta H."/>
            <person name="LaButti K.M."/>
            <person name="Lechner B.E."/>
            <person name="Liimatainen K."/>
            <person name="Lipzen A."/>
            <person name="Lukacs Z."/>
            <person name="Mihaltcheva S."/>
            <person name="Morgado L.N."/>
            <person name="Niskanen T."/>
            <person name="Noordeloos M.E."/>
            <person name="Ohm R.A."/>
            <person name="Ortiz-Santana B."/>
            <person name="Ovrebo C."/>
            <person name="Racz N."/>
            <person name="Riley R."/>
            <person name="Savchenko A."/>
            <person name="Shiryaev A."/>
            <person name="Soop K."/>
            <person name="Spirin V."/>
            <person name="Szebenyi C."/>
            <person name="Tomsovsky M."/>
            <person name="Tulloss R.E."/>
            <person name="Uehling J."/>
            <person name="Grigoriev I.V."/>
            <person name="Vagvolgyi C."/>
            <person name="Papp T."/>
            <person name="Martin F.M."/>
            <person name="Miettinen O."/>
            <person name="Hibbett D.S."/>
            <person name="Nagy L.G."/>
        </authorList>
    </citation>
    <scope>NUCLEOTIDE SEQUENCE [LARGE SCALE GENOMIC DNA]</scope>
    <source>
        <strain evidence="1 2">CBS 962.96</strain>
    </source>
</reference>
<protein>
    <submittedName>
        <fullName evidence="1">Uncharacterized protein</fullName>
    </submittedName>
</protein>
<sequence>MPLGLQLEKVRLRKAKKHADEGDLDGDNVFRCSLVWLTMSRTGLLDLLDIVHNAHGRVQKEHRDNLTVGTRLLAALGSVRVSRTHDNFLLDCVKGEICDTVELVGDVPKIECVASATGYLTVLLDWEGYISGDVRAQVRESLENPVVKALVSKHLLVGERMNVLLSSFLRLQL</sequence>
<dbReference type="Proteomes" id="UP000297245">
    <property type="component" value="Unassembled WGS sequence"/>
</dbReference>
<dbReference type="EMBL" id="ML179719">
    <property type="protein sequence ID" value="THU82616.1"/>
    <property type="molecule type" value="Genomic_DNA"/>
</dbReference>
<name>A0A4S8L2C5_DENBC</name>
<organism evidence="1 2">
    <name type="scientific">Dendrothele bispora (strain CBS 962.96)</name>
    <dbReference type="NCBI Taxonomy" id="1314807"/>
    <lineage>
        <taxon>Eukaryota</taxon>
        <taxon>Fungi</taxon>
        <taxon>Dikarya</taxon>
        <taxon>Basidiomycota</taxon>
        <taxon>Agaricomycotina</taxon>
        <taxon>Agaricomycetes</taxon>
        <taxon>Agaricomycetidae</taxon>
        <taxon>Agaricales</taxon>
        <taxon>Agaricales incertae sedis</taxon>
        <taxon>Dendrothele</taxon>
    </lineage>
</organism>
<evidence type="ECO:0000313" key="1">
    <source>
        <dbReference type="EMBL" id="THU82616.1"/>
    </source>
</evidence>
<keyword evidence="2" id="KW-1185">Reference proteome</keyword>
<proteinExistence type="predicted"/>
<dbReference type="AlphaFoldDB" id="A0A4S8L2C5"/>